<dbReference type="OrthoDB" id="9814604at2"/>
<dbReference type="InterPro" id="IPR029063">
    <property type="entry name" value="SAM-dependent_MTases_sf"/>
</dbReference>
<protein>
    <submittedName>
        <fullName evidence="2">Methyltransferase, FkbM family</fullName>
    </submittedName>
</protein>
<gene>
    <name evidence="2" type="ORF">Thi970DRAFT_02832</name>
</gene>
<dbReference type="EMBL" id="JH603169">
    <property type="protein sequence ID" value="EIC22561.1"/>
    <property type="molecule type" value="Genomic_DNA"/>
</dbReference>
<dbReference type="Gene3D" id="3.40.50.150">
    <property type="entry name" value="Vaccinia Virus protein VP39"/>
    <property type="match status" value="1"/>
</dbReference>
<dbReference type="Proteomes" id="UP000002964">
    <property type="component" value="Unassembled WGS sequence"/>
</dbReference>
<dbReference type="PANTHER" id="PTHR34203:SF15">
    <property type="entry name" value="SLL1173 PROTEIN"/>
    <property type="match status" value="1"/>
</dbReference>
<dbReference type="AlphaFoldDB" id="H8Z1T3"/>
<accession>H8Z1T3</accession>
<dbReference type="GO" id="GO:0008168">
    <property type="term" value="F:methyltransferase activity"/>
    <property type="evidence" value="ECO:0007669"/>
    <property type="project" value="UniProtKB-KW"/>
</dbReference>
<evidence type="ECO:0000313" key="2">
    <source>
        <dbReference type="EMBL" id="EIC22561.1"/>
    </source>
</evidence>
<dbReference type="NCBIfam" id="TIGR01444">
    <property type="entry name" value="fkbM_fam"/>
    <property type="match status" value="1"/>
</dbReference>
<dbReference type="STRING" id="631362.Thi970DRAFT_02832"/>
<keyword evidence="2" id="KW-0808">Transferase</keyword>
<keyword evidence="2" id="KW-0489">Methyltransferase</keyword>
<dbReference type="SUPFAM" id="SSF53335">
    <property type="entry name" value="S-adenosyl-L-methionine-dependent methyltransferases"/>
    <property type="match status" value="1"/>
</dbReference>
<dbReference type="PANTHER" id="PTHR34203">
    <property type="entry name" value="METHYLTRANSFERASE, FKBM FAMILY PROTEIN"/>
    <property type="match status" value="1"/>
</dbReference>
<evidence type="ECO:0000313" key="3">
    <source>
        <dbReference type="Proteomes" id="UP000002964"/>
    </source>
</evidence>
<name>H8Z1T3_9GAMM</name>
<sequence length="321" mass="35698">MKRLVEFLTPDNAIYYLDVDPGQDIYEEQVAKSGGFLSVARLTYNMCSSKSVFFDLGANIGTVCIPVATKGANVHAFEILTENIASLVKAANASRISLDLHKKAVWRNSGTVNFGGNSAWAHIIESGDAQIESVSLDDFCNEHDIGKVDVIKMDIEGSELEALQGAESVLRKHSPEIIFESNVFCLRGKYSYHDLIGFLFAIGYDVYKGKDTHLAPYAKGDLQYEVFCDYFATIRPADALESHTGFPVRPSTEPELIDAILLQDKYTDVHREYSFQILTHNPQSSLRNNQSIKDVMSRWQSSLGKDINLITNLKRGAGIED</sequence>
<dbReference type="InterPro" id="IPR052514">
    <property type="entry name" value="SAM-dependent_MTase"/>
</dbReference>
<reference evidence="2 3" key="2">
    <citation type="submission" date="2011-11" db="EMBL/GenBank/DDBJ databases">
        <authorList>
            <consortium name="US DOE Joint Genome Institute"/>
            <person name="Lucas S."/>
            <person name="Han J."/>
            <person name="Lapidus A."/>
            <person name="Cheng J.-F."/>
            <person name="Goodwin L."/>
            <person name="Pitluck S."/>
            <person name="Peters L."/>
            <person name="Ovchinnikova G."/>
            <person name="Zhang X."/>
            <person name="Detter J.C."/>
            <person name="Han C."/>
            <person name="Tapia R."/>
            <person name="Land M."/>
            <person name="Hauser L."/>
            <person name="Kyrpides N."/>
            <person name="Ivanova N."/>
            <person name="Pagani I."/>
            <person name="Vogl K."/>
            <person name="Liu Z."/>
            <person name="Overmann J."/>
            <person name="Frigaard N.-U."/>
            <person name="Bryant D."/>
            <person name="Woyke T."/>
        </authorList>
    </citation>
    <scope>NUCLEOTIDE SEQUENCE [LARGE SCALE GENOMIC DNA]</scope>
    <source>
        <strain evidence="2 3">970</strain>
    </source>
</reference>
<dbReference type="Pfam" id="PF05050">
    <property type="entry name" value="Methyltransf_21"/>
    <property type="match status" value="1"/>
</dbReference>
<feature type="domain" description="Methyltransferase FkbM" evidence="1">
    <location>
        <begin position="55"/>
        <end position="205"/>
    </location>
</feature>
<dbReference type="GO" id="GO:0032259">
    <property type="term" value="P:methylation"/>
    <property type="evidence" value="ECO:0007669"/>
    <property type="project" value="UniProtKB-KW"/>
</dbReference>
<dbReference type="InterPro" id="IPR006342">
    <property type="entry name" value="FkbM_mtfrase"/>
</dbReference>
<organism evidence="2 3">
    <name type="scientific">Thiorhodovibrio frisius</name>
    <dbReference type="NCBI Taxonomy" id="631362"/>
    <lineage>
        <taxon>Bacteria</taxon>
        <taxon>Pseudomonadati</taxon>
        <taxon>Pseudomonadota</taxon>
        <taxon>Gammaproteobacteria</taxon>
        <taxon>Chromatiales</taxon>
        <taxon>Chromatiaceae</taxon>
        <taxon>Thiorhodovibrio</taxon>
    </lineage>
</organism>
<dbReference type="RefSeq" id="WP_009149475.1">
    <property type="nucleotide sequence ID" value="NZ_CP121471.1"/>
</dbReference>
<dbReference type="HOGENOM" id="CLU_865836_0_0_6"/>
<keyword evidence="3" id="KW-1185">Reference proteome</keyword>
<reference evidence="3" key="1">
    <citation type="submission" date="2011-06" db="EMBL/GenBank/DDBJ databases">
        <authorList>
            <consortium name="US DOE Joint Genome Institute (JGI-PGF)"/>
            <person name="Lucas S."/>
            <person name="Han J."/>
            <person name="Lapidus A."/>
            <person name="Cheng J.-F."/>
            <person name="Goodwin L."/>
            <person name="Pitluck S."/>
            <person name="Peters L."/>
            <person name="Land M.L."/>
            <person name="Hauser L."/>
            <person name="Vogl K."/>
            <person name="Liu Z."/>
            <person name="Overmann J."/>
            <person name="Frigaard N.-U."/>
            <person name="Bryant D.A."/>
            <person name="Woyke T.J."/>
        </authorList>
    </citation>
    <scope>NUCLEOTIDE SEQUENCE [LARGE SCALE GENOMIC DNA]</scope>
    <source>
        <strain evidence="3">970</strain>
    </source>
</reference>
<proteinExistence type="predicted"/>
<dbReference type="eggNOG" id="COG2265">
    <property type="taxonomic scope" value="Bacteria"/>
</dbReference>
<evidence type="ECO:0000259" key="1">
    <source>
        <dbReference type="Pfam" id="PF05050"/>
    </source>
</evidence>